<keyword evidence="3" id="KW-1185">Reference proteome</keyword>
<dbReference type="AlphaFoldDB" id="A0A4C1W4C1"/>
<gene>
    <name evidence="2" type="ORF">EVAR_84446_1</name>
</gene>
<organism evidence="2 3">
    <name type="scientific">Eumeta variegata</name>
    <name type="common">Bagworm moth</name>
    <name type="synonym">Eumeta japonica</name>
    <dbReference type="NCBI Taxonomy" id="151549"/>
    <lineage>
        <taxon>Eukaryota</taxon>
        <taxon>Metazoa</taxon>
        <taxon>Ecdysozoa</taxon>
        <taxon>Arthropoda</taxon>
        <taxon>Hexapoda</taxon>
        <taxon>Insecta</taxon>
        <taxon>Pterygota</taxon>
        <taxon>Neoptera</taxon>
        <taxon>Endopterygota</taxon>
        <taxon>Lepidoptera</taxon>
        <taxon>Glossata</taxon>
        <taxon>Ditrysia</taxon>
        <taxon>Tineoidea</taxon>
        <taxon>Psychidae</taxon>
        <taxon>Oiketicinae</taxon>
        <taxon>Eumeta</taxon>
    </lineage>
</organism>
<evidence type="ECO:0000313" key="3">
    <source>
        <dbReference type="Proteomes" id="UP000299102"/>
    </source>
</evidence>
<proteinExistence type="predicted"/>
<evidence type="ECO:0000259" key="1">
    <source>
        <dbReference type="PROSITE" id="PS50878"/>
    </source>
</evidence>
<name>A0A4C1W4C1_EUMVA</name>
<protein>
    <recommendedName>
        <fullName evidence="1">Reverse transcriptase domain-containing protein</fullName>
    </recommendedName>
</protein>
<accession>A0A4C1W4C1</accession>
<dbReference type="EMBL" id="BGZK01000461">
    <property type="protein sequence ID" value="GBP44955.1"/>
    <property type="molecule type" value="Genomic_DNA"/>
</dbReference>
<reference evidence="2 3" key="1">
    <citation type="journal article" date="2019" name="Commun. Biol.">
        <title>The bagworm genome reveals a unique fibroin gene that provides high tensile strength.</title>
        <authorList>
            <person name="Kono N."/>
            <person name="Nakamura H."/>
            <person name="Ohtoshi R."/>
            <person name="Tomita M."/>
            <person name="Numata K."/>
            <person name="Arakawa K."/>
        </authorList>
    </citation>
    <scope>NUCLEOTIDE SEQUENCE [LARGE SCALE GENOMIC DNA]</scope>
</reference>
<dbReference type="InterPro" id="IPR000477">
    <property type="entry name" value="RT_dom"/>
</dbReference>
<dbReference type="PROSITE" id="PS50878">
    <property type="entry name" value="RT_POL"/>
    <property type="match status" value="1"/>
</dbReference>
<evidence type="ECO:0000313" key="2">
    <source>
        <dbReference type="EMBL" id="GBP44955.1"/>
    </source>
</evidence>
<sequence length="121" mass="13623">MTIWIPSHWTKSKPKSKKLNTRKAPDLDGISNKAIKCFSLLLMALLVAIFKACLKNCYFSPRAGVSQGSMLLPLLYSAFINDIPQPQTGEQLTLFANDTTLYCSIRHIIPRLQRAIDELTQ</sequence>
<dbReference type="Proteomes" id="UP000299102">
    <property type="component" value="Unassembled WGS sequence"/>
</dbReference>
<feature type="domain" description="Reverse transcriptase" evidence="1">
    <location>
        <begin position="1"/>
        <end position="121"/>
    </location>
</feature>
<comment type="caution">
    <text evidence="2">The sequence shown here is derived from an EMBL/GenBank/DDBJ whole genome shotgun (WGS) entry which is preliminary data.</text>
</comment>
<dbReference type="OrthoDB" id="6761817at2759"/>